<dbReference type="OrthoDB" id="9790144at2"/>
<proteinExistence type="predicted"/>
<evidence type="ECO:0000313" key="1">
    <source>
        <dbReference type="EMBL" id="RBP07870.1"/>
    </source>
</evidence>
<evidence type="ECO:0000313" key="2">
    <source>
        <dbReference type="Proteomes" id="UP000252118"/>
    </source>
</evidence>
<dbReference type="RefSeq" id="WP_113967768.1">
    <property type="nucleotide sequence ID" value="NZ_QNRJ01000001.1"/>
</dbReference>
<dbReference type="InterPro" id="IPR036465">
    <property type="entry name" value="vWFA_dom_sf"/>
</dbReference>
<dbReference type="EMBL" id="QNRJ01000001">
    <property type="protein sequence ID" value="RBP07870.1"/>
    <property type="molecule type" value="Genomic_DNA"/>
</dbReference>
<comment type="caution">
    <text evidence="1">The sequence shown here is derived from an EMBL/GenBank/DDBJ whole genome shotgun (WGS) entry which is preliminary data.</text>
</comment>
<sequence length="195" mass="21837">MNTALTEIIFLLDRSGSMGGLEHDTIGGFNAFIEKQSRLPGKTVVTTVLFDDEYERLWTGIEADKVRLTPEDYYVRGMTALMDAVGKTILDVGHRLAKLEEAERPGKVIFVITTDGMENASVEFSASKVKDLISHQQERYNWEFIFLGANINAAEEAMKIGIDIESSYQFEASAKGVEKMYDIVSEAVFEKRSGY</sequence>
<name>A0A366F1K8_9BACI</name>
<accession>A0A366F1K8</accession>
<gene>
    <name evidence="1" type="ORF">DET59_101238</name>
</gene>
<dbReference type="Proteomes" id="UP000252118">
    <property type="component" value="Unassembled WGS sequence"/>
</dbReference>
<dbReference type="SUPFAM" id="SSF53300">
    <property type="entry name" value="vWA-like"/>
    <property type="match status" value="1"/>
</dbReference>
<organism evidence="1 2">
    <name type="scientific">Rossellomorea aquimaris</name>
    <dbReference type="NCBI Taxonomy" id="189382"/>
    <lineage>
        <taxon>Bacteria</taxon>
        <taxon>Bacillati</taxon>
        <taxon>Bacillota</taxon>
        <taxon>Bacilli</taxon>
        <taxon>Bacillales</taxon>
        <taxon>Bacillaceae</taxon>
        <taxon>Rossellomorea</taxon>
    </lineage>
</organism>
<dbReference type="AlphaFoldDB" id="A0A366F1K8"/>
<protein>
    <recommendedName>
        <fullName evidence="3">VWFA domain-containing protein</fullName>
    </recommendedName>
</protein>
<dbReference type="Gene3D" id="3.40.50.410">
    <property type="entry name" value="von Willebrand factor, type A domain"/>
    <property type="match status" value="1"/>
</dbReference>
<reference evidence="1 2" key="1">
    <citation type="submission" date="2018-06" db="EMBL/GenBank/DDBJ databases">
        <title>Freshwater and sediment microbial communities from various areas in North America, analyzing microbe dynamics in response to fracking.</title>
        <authorList>
            <person name="Lamendella R."/>
        </authorList>
    </citation>
    <scope>NUCLEOTIDE SEQUENCE [LARGE SCALE GENOMIC DNA]</scope>
    <source>
        <strain evidence="1 2">97B</strain>
    </source>
</reference>
<evidence type="ECO:0008006" key="3">
    <source>
        <dbReference type="Google" id="ProtNLM"/>
    </source>
</evidence>